<dbReference type="PANTHER" id="PTHR43798">
    <property type="entry name" value="MONOACYLGLYCEROL LIPASE"/>
    <property type="match status" value="1"/>
</dbReference>
<reference evidence="2" key="1">
    <citation type="submission" date="2020-03" db="EMBL/GenBank/DDBJ databases">
        <title>Roseovarius gahaiensis sp. nov., isolated from Gahai Saline Lake, China.</title>
        <authorList>
            <person name="Sun X."/>
        </authorList>
    </citation>
    <scope>NUCLEOTIDE SEQUENCE</scope>
    <source>
        <strain evidence="2">GH877</strain>
    </source>
</reference>
<dbReference type="PRINTS" id="PR00111">
    <property type="entry name" value="ABHYDROLASE"/>
</dbReference>
<dbReference type="Gene3D" id="3.40.50.1820">
    <property type="entry name" value="alpha/beta hydrolase"/>
    <property type="match status" value="1"/>
</dbReference>
<feature type="domain" description="AB hydrolase-1" evidence="1">
    <location>
        <begin position="26"/>
        <end position="259"/>
    </location>
</feature>
<dbReference type="SUPFAM" id="SSF53474">
    <property type="entry name" value="alpha/beta-Hydrolases"/>
    <property type="match status" value="1"/>
</dbReference>
<dbReference type="PANTHER" id="PTHR43798:SF33">
    <property type="entry name" value="HYDROLASE, PUTATIVE (AFU_ORTHOLOGUE AFUA_2G14860)-RELATED"/>
    <property type="match status" value="1"/>
</dbReference>
<dbReference type="RefSeq" id="WP_167196200.1">
    <property type="nucleotide sequence ID" value="NZ_JAAORB010000014.1"/>
</dbReference>
<dbReference type="EMBL" id="JAAORB010000014">
    <property type="protein sequence ID" value="NHQ74628.1"/>
    <property type="molecule type" value="Genomic_DNA"/>
</dbReference>
<dbReference type="Proteomes" id="UP000639775">
    <property type="component" value="Unassembled WGS sequence"/>
</dbReference>
<dbReference type="InterPro" id="IPR050266">
    <property type="entry name" value="AB_hydrolase_sf"/>
</dbReference>
<sequence>MPQDLRAGFSTYWTSFGQGPRRALAIHCSLAHSGSWGGMARHLSGALTLRACDMPGHGRSAPWDKRGEIQEVTARIAADLCDGPTDLIGHSFGATVALRLAVMRPDLVRSLVLIEPVFFAAGFAADPGARAAFDVAMGGFAKAMAAGDTQDAARAFTAVWGAGAAWGDVPEPQRRAMAAQMPLIDAAQPVLYEDAAGLLVDGVLQAVTVPALLIEGSQSPAIIPAINAGLAARLPQAERAVILGAGHMAPITHPAQVSAEILRFLRSA</sequence>
<organism evidence="2 3">
    <name type="scientific">Roseovarius gahaiensis</name>
    <dbReference type="NCBI Taxonomy" id="2716691"/>
    <lineage>
        <taxon>Bacteria</taxon>
        <taxon>Pseudomonadati</taxon>
        <taxon>Pseudomonadota</taxon>
        <taxon>Alphaproteobacteria</taxon>
        <taxon>Rhodobacterales</taxon>
        <taxon>Roseobacteraceae</taxon>
        <taxon>Roseovarius</taxon>
    </lineage>
</organism>
<evidence type="ECO:0000259" key="1">
    <source>
        <dbReference type="Pfam" id="PF12697"/>
    </source>
</evidence>
<evidence type="ECO:0000313" key="3">
    <source>
        <dbReference type="Proteomes" id="UP000639775"/>
    </source>
</evidence>
<dbReference type="Pfam" id="PF12697">
    <property type="entry name" value="Abhydrolase_6"/>
    <property type="match status" value="1"/>
</dbReference>
<dbReference type="GO" id="GO:0016787">
    <property type="term" value="F:hydrolase activity"/>
    <property type="evidence" value="ECO:0007669"/>
    <property type="project" value="UniProtKB-KW"/>
</dbReference>
<dbReference type="InterPro" id="IPR029058">
    <property type="entry name" value="AB_hydrolase_fold"/>
</dbReference>
<dbReference type="AlphaFoldDB" id="A0A967EET5"/>
<accession>A0A967EET5</accession>
<keyword evidence="2" id="KW-0378">Hydrolase</keyword>
<evidence type="ECO:0000313" key="2">
    <source>
        <dbReference type="EMBL" id="NHQ74628.1"/>
    </source>
</evidence>
<dbReference type="InterPro" id="IPR000073">
    <property type="entry name" value="AB_hydrolase_1"/>
</dbReference>
<keyword evidence="3" id="KW-1185">Reference proteome</keyword>
<name>A0A967EET5_9RHOB</name>
<dbReference type="GO" id="GO:0016020">
    <property type="term" value="C:membrane"/>
    <property type="evidence" value="ECO:0007669"/>
    <property type="project" value="TreeGrafter"/>
</dbReference>
<gene>
    <name evidence="2" type="ORF">HAT86_09145</name>
</gene>
<comment type="caution">
    <text evidence="2">The sequence shown here is derived from an EMBL/GenBank/DDBJ whole genome shotgun (WGS) entry which is preliminary data.</text>
</comment>
<proteinExistence type="predicted"/>
<protein>
    <submittedName>
        <fullName evidence="2">Alpha/beta hydrolase</fullName>
    </submittedName>
</protein>